<reference evidence="7 8" key="1">
    <citation type="journal article" date="2019" name="New Phytol.">
        <title>Comparative genomics reveals unique wood-decay strategies and fruiting body development in the Schizophyllaceae.</title>
        <authorList>
            <person name="Almasi E."/>
            <person name="Sahu N."/>
            <person name="Krizsan K."/>
            <person name="Balint B."/>
            <person name="Kovacs G.M."/>
            <person name="Kiss B."/>
            <person name="Cseklye J."/>
            <person name="Drula E."/>
            <person name="Henrissat B."/>
            <person name="Nagy I."/>
            <person name="Chovatia M."/>
            <person name="Adam C."/>
            <person name="LaButti K."/>
            <person name="Lipzen A."/>
            <person name="Riley R."/>
            <person name="Grigoriev I.V."/>
            <person name="Nagy L.G."/>
        </authorList>
    </citation>
    <scope>NUCLEOTIDE SEQUENCE [LARGE SCALE GENOMIC DNA]</scope>
    <source>
        <strain evidence="7 8">NL-1724</strain>
    </source>
</reference>
<dbReference type="InterPro" id="IPR002938">
    <property type="entry name" value="FAD-bd"/>
</dbReference>
<dbReference type="Gene3D" id="3.50.50.60">
    <property type="entry name" value="FAD/NAD(P)-binding domain"/>
    <property type="match status" value="1"/>
</dbReference>
<organism evidence="7 8">
    <name type="scientific">Schizophyllum amplum</name>
    <dbReference type="NCBI Taxonomy" id="97359"/>
    <lineage>
        <taxon>Eukaryota</taxon>
        <taxon>Fungi</taxon>
        <taxon>Dikarya</taxon>
        <taxon>Basidiomycota</taxon>
        <taxon>Agaricomycotina</taxon>
        <taxon>Agaricomycetes</taxon>
        <taxon>Agaricomycetidae</taxon>
        <taxon>Agaricales</taxon>
        <taxon>Schizophyllaceae</taxon>
        <taxon>Schizophyllum</taxon>
    </lineage>
</organism>
<dbReference type="GO" id="GO:0004497">
    <property type="term" value="F:monooxygenase activity"/>
    <property type="evidence" value="ECO:0007669"/>
    <property type="project" value="UniProtKB-KW"/>
</dbReference>
<dbReference type="PANTHER" id="PTHR13789">
    <property type="entry name" value="MONOOXYGENASE"/>
    <property type="match status" value="1"/>
</dbReference>
<gene>
    <name evidence="7" type="ORF">BD626DRAFT_410780</name>
</gene>
<keyword evidence="3" id="KW-0274">FAD</keyword>
<keyword evidence="2" id="KW-0285">Flavoprotein</keyword>
<evidence type="ECO:0000256" key="5">
    <source>
        <dbReference type="ARBA" id="ARBA00023033"/>
    </source>
</evidence>
<evidence type="ECO:0000313" key="7">
    <source>
        <dbReference type="EMBL" id="TRM58253.1"/>
    </source>
</evidence>
<accession>A0A550C0E5</accession>
<keyword evidence="5" id="KW-0503">Monooxygenase</keyword>
<proteinExistence type="inferred from homology"/>
<comment type="similarity">
    <text evidence="1">Belongs to the paxM FAD-dependent monooxygenase family.</text>
</comment>
<dbReference type="Proteomes" id="UP000320762">
    <property type="component" value="Unassembled WGS sequence"/>
</dbReference>
<dbReference type="InterPro" id="IPR036188">
    <property type="entry name" value="FAD/NAD-bd_sf"/>
</dbReference>
<dbReference type="OrthoDB" id="5428495at2759"/>
<evidence type="ECO:0000256" key="2">
    <source>
        <dbReference type="ARBA" id="ARBA00022630"/>
    </source>
</evidence>
<evidence type="ECO:0000313" key="8">
    <source>
        <dbReference type="Proteomes" id="UP000320762"/>
    </source>
</evidence>
<evidence type="ECO:0000259" key="6">
    <source>
        <dbReference type="Pfam" id="PF01494"/>
    </source>
</evidence>
<dbReference type="AlphaFoldDB" id="A0A550C0E5"/>
<dbReference type="EMBL" id="VDMD01000037">
    <property type="protein sequence ID" value="TRM58253.1"/>
    <property type="molecule type" value="Genomic_DNA"/>
</dbReference>
<sequence>MTSAPPCSLNFIVVGGSIAGLISAYQLCRAGHKVLVLEKDPPNASRGGLRLPPNAMRLLETIPGMMDFMQSKGTNLHDLTIVEGTSFHVLGRLSYDPQCVTDLLVNFWAIPYDTFLDHLTALCKDAGVHIVYHVPVASIIPGDRPVVVTAAGQSFSADIIVGADGRFSVTRDYVNQDPELCADEEGEEEEEEEDTVSLYSAYRPMSAFPPIHATRGWTFCISTQRMRNDPSLEPLWQDNLIGWPGTGIVVLAHPCGPELFIMTAVRLCDLSEPVVDGHFQLNQPYEDFNKYLKQFDPRLRRLAKIAHTVHTTTQSVPRFTRFADPKAHVVLIGDAAHGSPIHCTHHCALAIEDAFTLANIFSRVSDRAHVPLFLHGFNQARMARVAAVEASEFESIHQVMLPPGPQRESRDASLATTLLIDEDEQTMSDEDFAAAWHTYARQLDYDAVDVAEQWWINYGRYALEQEYGVPVNAGEGGAGGVGGPASTSELNTAQARVVAQLA</sequence>
<protein>
    <recommendedName>
        <fullName evidence="6">FAD-binding domain-containing protein</fullName>
    </recommendedName>
</protein>
<evidence type="ECO:0000256" key="4">
    <source>
        <dbReference type="ARBA" id="ARBA00023002"/>
    </source>
</evidence>
<evidence type="ECO:0000256" key="1">
    <source>
        <dbReference type="ARBA" id="ARBA00007992"/>
    </source>
</evidence>
<feature type="domain" description="FAD-binding" evidence="6">
    <location>
        <begin position="12"/>
        <end position="175"/>
    </location>
</feature>
<name>A0A550C0E5_9AGAR</name>
<dbReference type="STRING" id="97359.A0A550C0E5"/>
<keyword evidence="8" id="KW-1185">Reference proteome</keyword>
<dbReference type="Pfam" id="PF01494">
    <property type="entry name" value="FAD_binding_3"/>
    <property type="match status" value="1"/>
</dbReference>
<dbReference type="SUPFAM" id="SSF51905">
    <property type="entry name" value="FAD/NAD(P)-binding domain"/>
    <property type="match status" value="1"/>
</dbReference>
<dbReference type="PANTHER" id="PTHR13789:SF309">
    <property type="entry name" value="PUTATIVE (AFU_ORTHOLOGUE AFUA_6G14510)-RELATED"/>
    <property type="match status" value="1"/>
</dbReference>
<dbReference type="InterPro" id="IPR050493">
    <property type="entry name" value="FAD-dep_Monooxygenase_BioMet"/>
</dbReference>
<evidence type="ECO:0000256" key="3">
    <source>
        <dbReference type="ARBA" id="ARBA00022827"/>
    </source>
</evidence>
<dbReference type="GO" id="GO:0071949">
    <property type="term" value="F:FAD binding"/>
    <property type="evidence" value="ECO:0007669"/>
    <property type="project" value="InterPro"/>
</dbReference>
<comment type="caution">
    <text evidence="7">The sequence shown here is derived from an EMBL/GenBank/DDBJ whole genome shotgun (WGS) entry which is preliminary data.</text>
</comment>
<keyword evidence="4" id="KW-0560">Oxidoreductase</keyword>